<feature type="domain" description="SnoaL-like" evidence="1">
    <location>
        <begin position="9"/>
        <end position="102"/>
    </location>
</feature>
<dbReference type="AlphaFoldDB" id="A0A165YU12"/>
<dbReference type="InterPro" id="IPR032710">
    <property type="entry name" value="NTF2-like_dom_sf"/>
</dbReference>
<dbReference type="RefSeq" id="WP_063320579.1">
    <property type="nucleotide sequence ID" value="NZ_CP015225.1"/>
</dbReference>
<dbReference type="EMBL" id="CP015225">
    <property type="protein sequence ID" value="AMZ69920.1"/>
    <property type="molecule type" value="Genomic_DNA"/>
</dbReference>
<dbReference type="Gene3D" id="3.10.450.50">
    <property type="match status" value="1"/>
</dbReference>
<reference evidence="2 3" key="2">
    <citation type="journal article" date="2018" name="Nature">
        <title>Mutant phenotypes for thousands of bacterial genes of unknown function.</title>
        <authorList>
            <person name="Price M.N."/>
            <person name="Wetmore K.M."/>
            <person name="Waters R.J."/>
            <person name="Callaghan M."/>
            <person name="Ray J."/>
            <person name="Liu H."/>
            <person name="Kuehl J.V."/>
            <person name="Melnyk R.A."/>
            <person name="Lamson J.S."/>
            <person name="Suh Y."/>
            <person name="Carlson H.K."/>
            <person name="Esquivel Z."/>
            <person name="Sadeeshkumar H."/>
            <person name="Chakraborty R."/>
            <person name="Zane G.M."/>
            <person name="Rubin B.E."/>
            <person name="Wall J.D."/>
            <person name="Visel A."/>
            <person name="Bristow J."/>
            <person name="Blow M.J."/>
            <person name="Arkin A.P."/>
            <person name="Deutschbauer A.M."/>
        </authorList>
    </citation>
    <scope>NUCLEOTIDE SEQUENCE [LARGE SCALE GENOMIC DNA]</scope>
    <source>
        <strain evidence="2 3">FW300-N2E2</strain>
    </source>
</reference>
<reference evidence="3" key="1">
    <citation type="submission" date="2016-04" db="EMBL/GenBank/DDBJ databases">
        <authorList>
            <person name="Ray J."/>
            <person name="Price M."/>
            <person name="Deutschbauer A."/>
        </authorList>
    </citation>
    <scope>NUCLEOTIDE SEQUENCE [LARGE SCALE GENOMIC DNA]</scope>
    <source>
        <strain evidence="3">FW300-N2E2</strain>
    </source>
</reference>
<protein>
    <submittedName>
        <fullName evidence="2">Polyketide cyclase</fullName>
    </submittedName>
</protein>
<proteinExistence type="predicted"/>
<name>A0A165YU12_PSEFL</name>
<evidence type="ECO:0000259" key="1">
    <source>
        <dbReference type="Pfam" id="PF12680"/>
    </source>
</evidence>
<dbReference type="Proteomes" id="UP000076083">
    <property type="component" value="Chromosome"/>
</dbReference>
<evidence type="ECO:0000313" key="2">
    <source>
        <dbReference type="EMBL" id="AMZ69920.1"/>
    </source>
</evidence>
<dbReference type="InterPro" id="IPR037401">
    <property type="entry name" value="SnoaL-like"/>
</dbReference>
<accession>A0A165YU12</accession>
<dbReference type="SUPFAM" id="SSF54427">
    <property type="entry name" value="NTF2-like"/>
    <property type="match status" value="1"/>
</dbReference>
<organism evidence="2 3">
    <name type="scientific">Pseudomonas fluorescens</name>
    <dbReference type="NCBI Taxonomy" id="294"/>
    <lineage>
        <taxon>Bacteria</taxon>
        <taxon>Pseudomonadati</taxon>
        <taxon>Pseudomonadota</taxon>
        <taxon>Gammaproteobacteria</taxon>
        <taxon>Pseudomonadales</taxon>
        <taxon>Pseudomonadaceae</taxon>
        <taxon>Pseudomonas</taxon>
    </lineage>
</organism>
<gene>
    <name evidence="2" type="ORF">TK06_01975</name>
</gene>
<evidence type="ECO:0000313" key="3">
    <source>
        <dbReference type="Proteomes" id="UP000076083"/>
    </source>
</evidence>
<dbReference type="Pfam" id="PF12680">
    <property type="entry name" value="SnoaL_2"/>
    <property type="match status" value="1"/>
</dbReference>
<sequence>MSLQLPDVVETYFNISNGGDVSQLASCFCPQATVFDENQTHEGIQAIEAWQQEVRRTFSFDVQPLQALLGEGKLTVIARLTGDFPGGPVHLSHVFTLEGDRIGALEITPC</sequence>